<protein>
    <submittedName>
        <fullName evidence="1">Uncharacterized protein</fullName>
    </submittedName>
</protein>
<organism evidence="1">
    <name type="scientific">uncultured Caudovirales phage</name>
    <dbReference type="NCBI Taxonomy" id="2100421"/>
    <lineage>
        <taxon>Viruses</taxon>
        <taxon>Duplodnaviria</taxon>
        <taxon>Heunggongvirae</taxon>
        <taxon>Uroviricota</taxon>
        <taxon>Caudoviricetes</taxon>
        <taxon>Peduoviridae</taxon>
        <taxon>Maltschvirus</taxon>
        <taxon>Maltschvirus maltsch</taxon>
    </lineage>
</organism>
<accession>A0A6J7WIT7</accession>
<name>A0A6J7WIT7_9CAUD</name>
<evidence type="ECO:0000313" key="1">
    <source>
        <dbReference type="EMBL" id="CAB5212742.1"/>
    </source>
</evidence>
<dbReference type="EMBL" id="LR798237">
    <property type="protein sequence ID" value="CAB5212742.1"/>
    <property type="molecule type" value="Genomic_DNA"/>
</dbReference>
<sequence>MKIYTDKELLDFENVHTTVFELKFYEVAKNLPNMIEIDFRSIQSLKTQNKELLDLAFNAELNENR</sequence>
<gene>
    <name evidence="1" type="ORF">UFOVP187_48</name>
</gene>
<reference evidence="1" key="1">
    <citation type="submission" date="2020-05" db="EMBL/GenBank/DDBJ databases">
        <authorList>
            <person name="Chiriac C."/>
            <person name="Salcher M."/>
            <person name="Ghai R."/>
            <person name="Kavagutti S V."/>
        </authorList>
    </citation>
    <scope>NUCLEOTIDE SEQUENCE</scope>
</reference>
<proteinExistence type="predicted"/>